<feature type="compositionally biased region" description="Basic and acidic residues" evidence="1">
    <location>
        <begin position="196"/>
        <end position="215"/>
    </location>
</feature>
<dbReference type="AlphaFoldDB" id="A0AAJ8E3W3"/>
<reference evidence="2" key="1">
    <citation type="submission" date="2025-02" db="EMBL/GenBank/DDBJ databases">
        <authorList>
            <consortium name="NCBI Genome Project"/>
        </authorList>
    </citation>
    <scope>NUCLEOTIDE SEQUENCE</scope>
</reference>
<protein>
    <submittedName>
        <fullName evidence="2">Uncharacterized protein</fullName>
    </submittedName>
</protein>
<dbReference type="VEuPathDB" id="FungiDB:An14g06240"/>
<feature type="compositionally biased region" description="Basic and acidic residues" evidence="1">
    <location>
        <begin position="38"/>
        <end position="53"/>
    </location>
</feature>
<feature type="compositionally biased region" description="Basic and acidic residues" evidence="1">
    <location>
        <begin position="113"/>
        <end position="148"/>
    </location>
</feature>
<organism evidence="2">
    <name type="scientific">Aspergillus niger</name>
    <dbReference type="NCBI Taxonomy" id="5061"/>
    <lineage>
        <taxon>Eukaryota</taxon>
        <taxon>Fungi</taxon>
        <taxon>Dikarya</taxon>
        <taxon>Ascomycota</taxon>
        <taxon>Pezizomycotina</taxon>
        <taxon>Eurotiomycetes</taxon>
        <taxon>Eurotiomycetidae</taxon>
        <taxon>Eurotiales</taxon>
        <taxon>Aspergillaceae</taxon>
        <taxon>Aspergillus</taxon>
        <taxon>Aspergillus subgen. Circumdati</taxon>
    </lineage>
</organism>
<evidence type="ECO:0000313" key="2">
    <source>
        <dbReference type="RefSeq" id="XP_059606453.1"/>
    </source>
</evidence>
<feature type="compositionally biased region" description="Basic and acidic residues" evidence="1">
    <location>
        <begin position="230"/>
        <end position="248"/>
    </location>
</feature>
<dbReference type="GeneID" id="84593049"/>
<evidence type="ECO:0000256" key="1">
    <source>
        <dbReference type="SAM" id="MobiDB-lite"/>
    </source>
</evidence>
<proteinExistence type="predicted"/>
<feature type="region of interest" description="Disordered" evidence="1">
    <location>
        <begin position="1"/>
        <end position="171"/>
    </location>
</feature>
<gene>
    <name evidence="2" type="ORF">An14g06240</name>
</gene>
<reference evidence="2" key="2">
    <citation type="submission" date="2025-08" db="UniProtKB">
        <authorList>
            <consortium name="RefSeq"/>
        </authorList>
    </citation>
    <scope>IDENTIFICATION</scope>
</reference>
<name>A0AAJ8E3W3_ASPNG</name>
<accession>A0AAJ8E3W3</accession>
<dbReference type="RefSeq" id="XP_059606453.1">
    <property type="nucleotide sequence ID" value="XM_059744348.1"/>
</dbReference>
<sequence>MVVAKEGQENGWYFKAPTAMPEQTGSTRPKAATTVARTGEKATKDEQCTDKSRTSGKSVLSRTGAGSRGPFWRLEPAAELDQENQGTGRDQSGAGRERERESFVRQSAGDPESEIRVKGRGGGEEDWEGKGKREGGSTTDRKEKEGKSGSKSMWEDEDWMEEKKERVSESSTFTYFTNRKLPSVEVPASGSQEKASSGRDLARTGKLTSWEKEEGFELGGLGQWEDGDLETPRESMREKARSSKDATIRGRTRSLSGCTITQLVDMTDAAIPAEGVGKKYWSCKCTLHLHLTLDDANGSPTKETSGSYLSLLLVTPENFDHKIAIPSEILSMNQTKIKFHTTTRSAHIIVSADSSPNPREP</sequence>
<feature type="region of interest" description="Disordered" evidence="1">
    <location>
        <begin position="185"/>
        <end position="248"/>
    </location>
</feature>
<dbReference type="KEGG" id="ang:An14g06240"/>